<proteinExistence type="predicted"/>
<gene>
    <name evidence="3" type="ORF">AB8O55_09805</name>
</gene>
<comment type="caution">
    <text evidence="3">The sequence shown here is derived from an EMBL/GenBank/DDBJ whole genome shotgun (WGS) entry which is preliminary data.</text>
</comment>
<organism evidence="3 4">
    <name type="scientific">Saccharopolyspora cebuensis</name>
    <dbReference type="NCBI Taxonomy" id="418759"/>
    <lineage>
        <taxon>Bacteria</taxon>
        <taxon>Bacillati</taxon>
        <taxon>Actinomycetota</taxon>
        <taxon>Actinomycetes</taxon>
        <taxon>Pseudonocardiales</taxon>
        <taxon>Pseudonocardiaceae</taxon>
        <taxon>Saccharopolyspora</taxon>
    </lineage>
</organism>
<keyword evidence="2" id="KW-1133">Transmembrane helix</keyword>
<feature type="transmembrane region" description="Helical" evidence="2">
    <location>
        <begin position="98"/>
        <end position="118"/>
    </location>
</feature>
<evidence type="ECO:0000256" key="2">
    <source>
        <dbReference type="SAM" id="Phobius"/>
    </source>
</evidence>
<evidence type="ECO:0000313" key="4">
    <source>
        <dbReference type="Proteomes" id="UP001564626"/>
    </source>
</evidence>
<keyword evidence="2" id="KW-0472">Membrane</keyword>
<accession>A0ABV4CFY9</accession>
<dbReference type="Proteomes" id="UP001564626">
    <property type="component" value="Unassembled WGS sequence"/>
</dbReference>
<keyword evidence="4" id="KW-1185">Reference proteome</keyword>
<dbReference type="EMBL" id="JBGEHV010000013">
    <property type="protein sequence ID" value="MEY8039689.1"/>
    <property type="molecule type" value="Genomic_DNA"/>
</dbReference>
<reference evidence="3 4" key="1">
    <citation type="submission" date="2024-08" db="EMBL/GenBank/DDBJ databases">
        <title>Genome mining of Saccharopolyspora cebuensis PGLac3 from Nigerian medicinal plant.</title>
        <authorList>
            <person name="Ezeobiora C.E."/>
            <person name="Igbokwe N.H."/>
            <person name="Amin D.H."/>
            <person name="Mendie U.E."/>
        </authorList>
    </citation>
    <scope>NUCLEOTIDE SEQUENCE [LARGE SCALE GENOMIC DNA]</scope>
    <source>
        <strain evidence="3 4">PGLac3</strain>
    </source>
</reference>
<sequence length="222" mass="24431">MMSIVNAEFEGNVVLPPRPDRETGEPHPPTAPRVGHFDAADDDEMTVPRRRRPPSGFGPVHEVYVVGRGTAIGASAFIAASCALVVTLHFGGFGWVGAYPWMVLLILLFFVYPLYVVVRDNALFAGADWLASSKRWVSTYELTDIAISRGWATYLLDITDVHGNRFTVGLRQIQANYRMWNLVFNGILHSVHRNGARINDRACEELGFAAGGGRGQHSHPAS</sequence>
<protein>
    <recommendedName>
        <fullName evidence="5">PH domain-containing protein</fullName>
    </recommendedName>
</protein>
<evidence type="ECO:0000256" key="1">
    <source>
        <dbReference type="SAM" id="MobiDB-lite"/>
    </source>
</evidence>
<evidence type="ECO:0008006" key="5">
    <source>
        <dbReference type="Google" id="ProtNLM"/>
    </source>
</evidence>
<keyword evidence="2" id="KW-0812">Transmembrane</keyword>
<name>A0ABV4CFY9_9PSEU</name>
<dbReference type="RefSeq" id="WP_345358318.1">
    <property type="nucleotide sequence ID" value="NZ_BAABII010000003.1"/>
</dbReference>
<evidence type="ECO:0000313" key="3">
    <source>
        <dbReference type="EMBL" id="MEY8039689.1"/>
    </source>
</evidence>
<feature type="region of interest" description="Disordered" evidence="1">
    <location>
        <begin position="13"/>
        <end position="54"/>
    </location>
</feature>
<feature type="transmembrane region" description="Helical" evidence="2">
    <location>
        <begin position="71"/>
        <end position="92"/>
    </location>
</feature>